<reference evidence="1" key="1">
    <citation type="submission" date="2018-02" db="EMBL/GenBank/DDBJ databases">
        <title>Rhizophora mucronata_Transcriptome.</title>
        <authorList>
            <person name="Meera S.P."/>
            <person name="Sreeshan A."/>
            <person name="Augustine A."/>
        </authorList>
    </citation>
    <scope>NUCLEOTIDE SEQUENCE</scope>
    <source>
        <tissue evidence="1">Leaf</tissue>
    </source>
</reference>
<accession>A0A2P2KQZ1</accession>
<dbReference type="AlphaFoldDB" id="A0A2P2KQZ1"/>
<organism evidence="1">
    <name type="scientific">Rhizophora mucronata</name>
    <name type="common">Asiatic mangrove</name>
    <dbReference type="NCBI Taxonomy" id="61149"/>
    <lineage>
        <taxon>Eukaryota</taxon>
        <taxon>Viridiplantae</taxon>
        <taxon>Streptophyta</taxon>
        <taxon>Embryophyta</taxon>
        <taxon>Tracheophyta</taxon>
        <taxon>Spermatophyta</taxon>
        <taxon>Magnoliopsida</taxon>
        <taxon>eudicotyledons</taxon>
        <taxon>Gunneridae</taxon>
        <taxon>Pentapetalae</taxon>
        <taxon>rosids</taxon>
        <taxon>fabids</taxon>
        <taxon>Malpighiales</taxon>
        <taxon>Rhizophoraceae</taxon>
        <taxon>Rhizophora</taxon>
    </lineage>
</organism>
<evidence type="ECO:0000313" key="1">
    <source>
        <dbReference type="EMBL" id="MBX08143.1"/>
    </source>
</evidence>
<name>A0A2P2KQZ1_RHIMU</name>
<dbReference type="EMBL" id="GGEC01027659">
    <property type="protein sequence ID" value="MBX08143.1"/>
    <property type="molecule type" value="Transcribed_RNA"/>
</dbReference>
<protein>
    <submittedName>
        <fullName evidence="1">Uncharacterized protein</fullName>
    </submittedName>
</protein>
<sequence length="33" mass="3817">MNYHRDAIASILKGSKNWELSRSTVFIPQPKQT</sequence>
<proteinExistence type="predicted"/>